<dbReference type="PANTHER" id="PTHR42856">
    <property type="entry name" value="ACYL-COENZYME A THIOESTERASE PAAI"/>
    <property type="match status" value="1"/>
</dbReference>
<dbReference type="InterPro" id="IPR029069">
    <property type="entry name" value="HotDog_dom_sf"/>
</dbReference>
<evidence type="ECO:0000313" key="4">
    <source>
        <dbReference type="Proteomes" id="UP000249248"/>
    </source>
</evidence>
<evidence type="ECO:0000313" key="3">
    <source>
        <dbReference type="EMBL" id="PZE17294.1"/>
    </source>
</evidence>
<dbReference type="GO" id="GO:0016289">
    <property type="term" value="F:acyl-CoA hydrolase activity"/>
    <property type="evidence" value="ECO:0007669"/>
    <property type="project" value="UniProtKB-ARBA"/>
</dbReference>
<dbReference type="EMBL" id="QKSB01000004">
    <property type="protein sequence ID" value="PZE17294.1"/>
    <property type="molecule type" value="Genomic_DNA"/>
</dbReference>
<keyword evidence="1" id="KW-0378">Hydrolase</keyword>
<dbReference type="SUPFAM" id="SSF54637">
    <property type="entry name" value="Thioesterase/thiol ester dehydrase-isomerase"/>
    <property type="match status" value="1"/>
</dbReference>
<dbReference type="Gene3D" id="3.10.129.10">
    <property type="entry name" value="Hotdog Thioesterase"/>
    <property type="match status" value="1"/>
</dbReference>
<feature type="domain" description="Thioesterase" evidence="2">
    <location>
        <begin position="48"/>
        <end position="121"/>
    </location>
</feature>
<dbReference type="CDD" id="cd03443">
    <property type="entry name" value="PaaI_thioesterase"/>
    <property type="match status" value="1"/>
</dbReference>
<dbReference type="PANTHER" id="PTHR42856:SF1">
    <property type="entry name" value="ACYL-COENZYME A THIOESTERASE PAAI"/>
    <property type="match status" value="1"/>
</dbReference>
<dbReference type="Proteomes" id="UP000249248">
    <property type="component" value="Unassembled WGS sequence"/>
</dbReference>
<dbReference type="InterPro" id="IPR003736">
    <property type="entry name" value="PAAI_dom"/>
</dbReference>
<protein>
    <submittedName>
        <fullName evidence="3">Thioesterase</fullName>
    </submittedName>
</protein>
<keyword evidence="4" id="KW-1185">Reference proteome</keyword>
<evidence type="ECO:0000259" key="2">
    <source>
        <dbReference type="Pfam" id="PF03061"/>
    </source>
</evidence>
<dbReference type="NCBIfam" id="TIGR00369">
    <property type="entry name" value="unchar_dom_1"/>
    <property type="match status" value="1"/>
</dbReference>
<dbReference type="RefSeq" id="WP_111062819.1">
    <property type="nucleotide sequence ID" value="NZ_JBHUCU010000016.1"/>
</dbReference>
<organism evidence="3 4">
    <name type="scientific">Putridiphycobacter roseus</name>
    <dbReference type="NCBI Taxonomy" id="2219161"/>
    <lineage>
        <taxon>Bacteria</taxon>
        <taxon>Pseudomonadati</taxon>
        <taxon>Bacteroidota</taxon>
        <taxon>Flavobacteriia</taxon>
        <taxon>Flavobacteriales</taxon>
        <taxon>Crocinitomicaceae</taxon>
        <taxon>Putridiphycobacter</taxon>
    </lineage>
</organism>
<reference evidence="3 4" key="1">
    <citation type="submission" date="2018-06" db="EMBL/GenBank/DDBJ databases">
        <title>The draft genome sequence of Crocinitomix sp. SM1701.</title>
        <authorList>
            <person name="Zhang X."/>
        </authorList>
    </citation>
    <scope>NUCLEOTIDE SEQUENCE [LARGE SCALE GENOMIC DNA]</scope>
    <source>
        <strain evidence="3 4">SM1701</strain>
    </source>
</reference>
<name>A0A2W1N0L7_9FLAO</name>
<dbReference type="AlphaFoldDB" id="A0A2W1N0L7"/>
<sequence>MLTPTQIVDKMLLQDNMSQWLGIQINKIEKGEVNLQLSVTATMLNGFSIAHGGITYSMADSCMAFTANSHGNHAVSVESSISHHAAVKENDLLSTQIEELNKSSRFAVYLVRIYNQNKKLVASFKGTMFFKETVWS</sequence>
<proteinExistence type="predicted"/>
<dbReference type="InterPro" id="IPR052723">
    <property type="entry name" value="Acyl-CoA_thioesterase_PaaI"/>
</dbReference>
<gene>
    <name evidence="3" type="ORF">DNU06_08465</name>
</gene>
<comment type="caution">
    <text evidence="3">The sequence shown here is derived from an EMBL/GenBank/DDBJ whole genome shotgun (WGS) entry which is preliminary data.</text>
</comment>
<dbReference type="Pfam" id="PF03061">
    <property type="entry name" value="4HBT"/>
    <property type="match status" value="1"/>
</dbReference>
<accession>A0A2W1N0L7</accession>
<dbReference type="OrthoDB" id="32575at2"/>
<dbReference type="InterPro" id="IPR006683">
    <property type="entry name" value="Thioestr_dom"/>
</dbReference>
<evidence type="ECO:0000256" key="1">
    <source>
        <dbReference type="ARBA" id="ARBA00022801"/>
    </source>
</evidence>